<sequence length="755" mass="84175">MLKTPSLGFLATSGHESVKRDEQVYQPCTVQEEEPIEVKPIEAQQRTRDSLPDQDRATFPGASNMSATELDDLKSELPERLYSDLCLIDPAFNTVATLRDAIPSLLRSFAIRLGSHGSSKVPMEIMLFVYKSRDKISAALSELVEDSNQQGDSSKSPDKSSVMLDDAILDWRANIESGEVPTVPQPDIEERPAVINERGYRELVFNSVAYKWLVAGLMCIGGFIGISAAASNIHDISAGGNHQKSELEDDTTVRCEFKKSGLTVQVEGITDSIATIGEQIGWLGAALRPSSSGTEFATCRPIFGTCNPSISKSRPAECFIAFLTTPMGATKDRPGQCWHAIFRNPVMVEGYPIPRRKRYGSGLEMPLNVMAGLNSSPRIHKYGGNYYLKGYSTALVPTEKIGNMVLWHFYYSDDGSRLPYPNPTGLRCVDLSMQDLTAARHVVGWCSNANFKTGAADMNYAIGASKLQRPGKEFALEKISFSFGQFITGGCQFAIGRKDQHVRATKGTYIDKLKWLDKKYVTLWDVEYERGWLVNGNAALLHLLRSSLHHSSTDKFSSDFHFQPQDFQESKNPHTLDSALEVLRNSKNQQLELYDKDIDIRQGCATNSRTTVKDRVEELYEILEKLFDHTATSEASSKGLNAKSRFQDHLEGWDFIDIATNRDPFFIKRTTLGLSMLGWPDLVRATSAITLFGKGFGELIEAVEAQQGGACKEWMTMPKNRNLLCGTITKNAPRRSRSHIYETVDWSFPGMRQLR</sequence>
<comment type="caution">
    <text evidence="2">The sequence shown here is derived from an EMBL/GenBank/DDBJ whole genome shotgun (WGS) entry which is preliminary data.</text>
</comment>
<name>A0A366S5T0_9HYPO</name>
<gene>
    <name evidence="2" type="ORF">FIESC28_02456</name>
</gene>
<dbReference type="AlphaFoldDB" id="A0A366S5T0"/>
<feature type="compositionally biased region" description="Basic and acidic residues" evidence="1">
    <location>
        <begin position="36"/>
        <end position="56"/>
    </location>
</feature>
<reference evidence="2 3" key="1">
    <citation type="submission" date="2018-06" db="EMBL/GenBank/DDBJ databases">
        <title>Fusarium incarnatum-equiseti species complex species 28.</title>
        <authorList>
            <person name="Gardiner D.M."/>
        </authorList>
    </citation>
    <scope>NUCLEOTIDE SEQUENCE [LARGE SCALE GENOMIC DNA]</scope>
    <source>
        <strain evidence="2 3">FIESC_28</strain>
    </source>
</reference>
<dbReference type="RefSeq" id="XP_031019274.1">
    <property type="nucleotide sequence ID" value="XM_031156605.1"/>
</dbReference>
<keyword evidence="3" id="KW-1185">Reference proteome</keyword>
<evidence type="ECO:0000313" key="2">
    <source>
        <dbReference type="EMBL" id="RBR24683.1"/>
    </source>
</evidence>
<accession>A0A366S5T0</accession>
<evidence type="ECO:0000313" key="3">
    <source>
        <dbReference type="Proteomes" id="UP000253153"/>
    </source>
</evidence>
<proteinExistence type="predicted"/>
<protein>
    <submittedName>
        <fullName evidence="2">Uncharacterized protein</fullName>
    </submittedName>
</protein>
<evidence type="ECO:0000256" key="1">
    <source>
        <dbReference type="SAM" id="MobiDB-lite"/>
    </source>
</evidence>
<dbReference type="GeneID" id="41991901"/>
<dbReference type="EMBL" id="QKXC01000052">
    <property type="protein sequence ID" value="RBR24683.1"/>
    <property type="molecule type" value="Genomic_DNA"/>
</dbReference>
<dbReference type="OrthoDB" id="1577640at2759"/>
<feature type="region of interest" description="Disordered" evidence="1">
    <location>
        <begin position="1"/>
        <end position="70"/>
    </location>
</feature>
<dbReference type="Proteomes" id="UP000253153">
    <property type="component" value="Unassembled WGS sequence"/>
</dbReference>
<organism evidence="2 3">
    <name type="scientific">Fusarium coffeatum</name>
    <dbReference type="NCBI Taxonomy" id="231269"/>
    <lineage>
        <taxon>Eukaryota</taxon>
        <taxon>Fungi</taxon>
        <taxon>Dikarya</taxon>
        <taxon>Ascomycota</taxon>
        <taxon>Pezizomycotina</taxon>
        <taxon>Sordariomycetes</taxon>
        <taxon>Hypocreomycetidae</taxon>
        <taxon>Hypocreales</taxon>
        <taxon>Nectriaceae</taxon>
        <taxon>Fusarium</taxon>
        <taxon>Fusarium incarnatum-equiseti species complex</taxon>
    </lineage>
</organism>